<dbReference type="EMBL" id="CP014230">
    <property type="protein sequence ID" value="AMD92163.1"/>
    <property type="molecule type" value="Genomic_DNA"/>
</dbReference>
<dbReference type="GO" id="GO:0005524">
    <property type="term" value="F:ATP binding"/>
    <property type="evidence" value="ECO:0007669"/>
    <property type="project" value="UniProtKB-KW"/>
</dbReference>
<dbReference type="GO" id="GO:0009432">
    <property type="term" value="P:SOS response"/>
    <property type="evidence" value="ECO:0007669"/>
    <property type="project" value="TreeGrafter"/>
</dbReference>
<keyword evidence="5 9" id="KW-0227">DNA damage</keyword>
<evidence type="ECO:0000256" key="9">
    <source>
        <dbReference type="PIRNR" id="PIRNR003128"/>
    </source>
</evidence>
<feature type="compositionally biased region" description="Polar residues" evidence="11">
    <location>
        <begin position="521"/>
        <end position="533"/>
    </location>
</feature>
<comment type="similarity">
    <text evidence="2 9">Belongs to the RecN family.</text>
</comment>
<dbReference type="GO" id="GO:0006281">
    <property type="term" value="P:DNA repair"/>
    <property type="evidence" value="ECO:0007669"/>
    <property type="project" value="UniProtKB-KW"/>
</dbReference>
<dbReference type="InterPro" id="IPR003395">
    <property type="entry name" value="RecF/RecN/SMC_N"/>
</dbReference>
<dbReference type="AlphaFoldDB" id="A0A109WAV3"/>
<dbReference type="PANTHER" id="PTHR11059:SF0">
    <property type="entry name" value="DNA REPAIR PROTEIN RECN"/>
    <property type="match status" value="1"/>
</dbReference>
<keyword evidence="4" id="KW-0547">Nucleotide-binding</keyword>
<dbReference type="Gene3D" id="3.40.50.300">
    <property type="entry name" value="P-loop containing nucleotide triphosphate hydrolases"/>
    <property type="match status" value="2"/>
</dbReference>
<reference evidence="14" key="1">
    <citation type="submission" date="2016-02" db="EMBL/GenBank/DDBJ databases">
        <authorList>
            <person name="Holder M.E."/>
            <person name="Ajami N.J."/>
            <person name="Petrosino J.F."/>
        </authorList>
    </citation>
    <scope>NUCLEOTIDE SEQUENCE [LARGE SCALE GENOMIC DNA]</scope>
    <source>
        <strain evidence="14">DSM 12838</strain>
    </source>
</reference>
<name>A0A109WAV3_9BACT</name>
<protein>
    <recommendedName>
        <fullName evidence="3 9">DNA repair protein RecN</fullName>
    </recommendedName>
    <alternativeName>
        <fullName evidence="8 9">Recombination protein N</fullName>
    </alternativeName>
</protein>
<dbReference type="GO" id="GO:0043590">
    <property type="term" value="C:bacterial nucleoid"/>
    <property type="evidence" value="ECO:0007669"/>
    <property type="project" value="TreeGrafter"/>
</dbReference>
<evidence type="ECO:0000256" key="11">
    <source>
        <dbReference type="SAM" id="MobiDB-lite"/>
    </source>
</evidence>
<organism evidence="13 14">
    <name type="scientific">Desulfomicrobium orale DSM 12838</name>
    <dbReference type="NCBI Taxonomy" id="888061"/>
    <lineage>
        <taxon>Bacteria</taxon>
        <taxon>Pseudomonadati</taxon>
        <taxon>Thermodesulfobacteriota</taxon>
        <taxon>Desulfovibrionia</taxon>
        <taxon>Desulfovibrionales</taxon>
        <taxon>Desulfomicrobiaceae</taxon>
        <taxon>Desulfomicrobium</taxon>
    </lineage>
</organism>
<keyword evidence="10" id="KW-0175">Coiled coil</keyword>
<evidence type="ECO:0000256" key="7">
    <source>
        <dbReference type="ARBA" id="ARBA00023204"/>
    </source>
</evidence>
<evidence type="ECO:0000256" key="3">
    <source>
        <dbReference type="ARBA" id="ARBA00021315"/>
    </source>
</evidence>
<sequence length="533" mass="59809">MLETLRIRNLALIDDVELEFHPGLNVLTGESGAGKSFILRALDFILGERIAADLVRPGREKALVEAAFRLDGEEIFLRRELSAKTGRSRLYLNDDLAAQERLGELRPRLLMHTSQHGQQRLLSPEHHVEILDAFLPDAEIAAAQAAARDALQSVLDRKAEVERRMASLAERRELLEFQLAEIRKVDPRPGEEEELLRRREDSRQSERLRQQASEAQGLVLGEGGLQDSLTALERLLAGLSDGHDGFREYARETGRFRDALTDMLRELRPLTSRQSEAFDAEKTEKRLWELQQLQRRLKRSLDSIVVLGGEIEENLSFLDAGGLELKRLEKEERDAVESLRRATDSLNAARREAAAALTGSLERELSGLGFSEHMRVLVDFRLQAIHPGVEEARPRFLWVPNPGLAPQPLDRIASGGELSRFLLALVSLRTREQLPALLFDEVDSGIGGRTLTKVAERIRELAGRQQIILITHWPQLARMADEHFAIRKEIHGGSTYTLCSALSPESRREELARMAGENPAALSSAQPLTQGNP</sequence>
<feature type="region of interest" description="Disordered" evidence="11">
    <location>
        <begin position="188"/>
        <end position="213"/>
    </location>
</feature>
<dbReference type="OrthoDB" id="9806954at2"/>
<feature type="domain" description="RecF/RecN/SMC N-terminal" evidence="12">
    <location>
        <begin position="2"/>
        <end position="489"/>
    </location>
</feature>
<gene>
    <name evidence="13" type="ORF">AXF15_02930</name>
</gene>
<feature type="region of interest" description="Disordered" evidence="11">
    <location>
        <begin position="509"/>
        <end position="533"/>
    </location>
</feature>
<keyword evidence="7 9" id="KW-0234">DNA repair</keyword>
<dbReference type="Proteomes" id="UP000063964">
    <property type="component" value="Chromosome"/>
</dbReference>
<evidence type="ECO:0000313" key="13">
    <source>
        <dbReference type="EMBL" id="AMD92163.1"/>
    </source>
</evidence>
<dbReference type="SUPFAM" id="SSF52540">
    <property type="entry name" value="P-loop containing nucleoside triphosphate hydrolases"/>
    <property type="match status" value="1"/>
</dbReference>
<dbReference type="RefSeq" id="WP_066603115.1">
    <property type="nucleotide sequence ID" value="NZ_CP014230.1"/>
</dbReference>
<comment type="function">
    <text evidence="1 9">May be involved in recombinational repair of damaged DNA.</text>
</comment>
<dbReference type="STRING" id="888061.AXF15_02930"/>
<evidence type="ECO:0000313" key="14">
    <source>
        <dbReference type="Proteomes" id="UP000063964"/>
    </source>
</evidence>
<evidence type="ECO:0000256" key="4">
    <source>
        <dbReference type="ARBA" id="ARBA00022741"/>
    </source>
</evidence>
<evidence type="ECO:0000256" key="5">
    <source>
        <dbReference type="ARBA" id="ARBA00022763"/>
    </source>
</evidence>
<evidence type="ECO:0000256" key="10">
    <source>
        <dbReference type="SAM" id="Coils"/>
    </source>
</evidence>
<dbReference type="KEGG" id="doa:AXF15_02930"/>
<dbReference type="PIRSF" id="PIRSF003128">
    <property type="entry name" value="RecN"/>
    <property type="match status" value="1"/>
</dbReference>
<accession>A0A109WAV3</accession>
<evidence type="ECO:0000256" key="1">
    <source>
        <dbReference type="ARBA" id="ARBA00003618"/>
    </source>
</evidence>
<dbReference type="InterPro" id="IPR004604">
    <property type="entry name" value="DNA_recomb/repair_RecN"/>
</dbReference>
<evidence type="ECO:0000256" key="6">
    <source>
        <dbReference type="ARBA" id="ARBA00022840"/>
    </source>
</evidence>
<dbReference type="CDD" id="cd03241">
    <property type="entry name" value="ABC_RecN"/>
    <property type="match status" value="1"/>
</dbReference>
<evidence type="ECO:0000256" key="8">
    <source>
        <dbReference type="ARBA" id="ARBA00033408"/>
    </source>
</evidence>
<dbReference type="PANTHER" id="PTHR11059">
    <property type="entry name" value="DNA REPAIR PROTEIN RECN"/>
    <property type="match status" value="1"/>
</dbReference>
<keyword evidence="14" id="KW-1185">Reference proteome</keyword>
<evidence type="ECO:0000256" key="2">
    <source>
        <dbReference type="ARBA" id="ARBA00009441"/>
    </source>
</evidence>
<evidence type="ECO:0000259" key="12">
    <source>
        <dbReference type="Pfam" id="PF02463"/>
    </source>
</evidence>
<keyword evidence="6" id="KW-0067">ATP-binding</keyword>
<feature type="coiled-coil region" evidence="10">
    <location>
        <begin position="151"/>
        <end position="178"/>
    </location>
</feature>
<dbReference type="InterPro" id="IPR027417">
    <property type="entry name" value="P-loop_NTPase"/>
</dbReference>
<dbReference type="GO" id="GO:0006310">
    <property type="term" value="P:DNA recombination"/>
    <property type="evidence" value="ECO:0007669"/>
    <property type="project" value="InterPro"/>
</dbReference>
<feature type="compositionally biased region" description="Basic and acidic residues" evidence="11">
    <location>
        <begin position="188"/>
        <end position="209"/>
    </location>
</feature>
<proteinExistence type="inferred from homology"/>
<dbReference type="Pfam" id="PF02463">
    <property type="entry name" value="SMC_N"/>
    <property type="match status" value="1"/>
</dbReference>